<sequence length="631" mass="68892">MAVTTYYTNYEDQRRRLDEVFREENRDEGPVIGYVTGPPGSGRSTLCRKWVNDQETFPDGTFYIALALSAERTPDALEDLLRVVGYRPDEIPSGLEARSAMWRSWSYGKKIAVIIDNALLPAEIAPLIPGVGPAVVLVVASGESRKLRTEYPGKTVRIDPLTDEAARLLLGRMIGSDRLETEAGPIDELIGLCGGLAGALTVLGAMLEDEPATRTLRRIEHKGGVLDALEFAPVFDAAYDLLSPLCQACYQVLGVHPGDGAVAARTVADILGKDEFDVSDALGELTKRHLAQEVEEDRYLIAGSIVRDHAATKADSGLPSRIVSAYRGAGLGAEAALPHRGWMAEIWPQLTVQPVADETAAREWLDVERENLEAVVELAYRLGMHQWVCQFCLVLWPVHLKGEHSGEMVRVNDRGIEAARAWGNDLAAAVMTFQLGFAYRQAYQAGFAAIRFQESIDFASNAGSSTALATAIESLGLAKLDLAEHAEAEALFRRALDSATRLGEKRRIALARFHLAKVRPPSEAFELLDAAEAVLGSEQLNQVKIALWRGKKLLEAGAHADATAVLTGTLALATDRSFNRERAETNEALGDSAFATDRPADARAFWESAKEIYYFYGFTPDRDRVSAKLAQ</sequence>
<dbReference type="AlphaFoldDB" id="A0A1R0KL60"/>
<keyword evidence="2" id="KW-1185">Reference proteome</keyword>
<dbReference type="Gene3D" id="1.25.40.10">
    <property type="entry name" value="Tetratricopeptide repeat domain"/>
    <property type="match status" value="1"/>
</dbReference>
<dbReference type="OrthoDB" id="4522742at2"/>
<evidence type="ECO:0000313" key="1">
    <source>
        <dbReference type="EMBL" id="OLZ47400.1"/>
    </source>
</evidence>
<dbReference type="RefSeq" id="WP_076163902.1">
    <property type="nucleotide sequence ID" value="NZ_JBEZVB010000003.1"/>
</dbReference>
<organism evidence="1 2">
    <name type="scientific">Amycolatopsis coloradensis</name>
    <dbReference type="NCBI Taxonomy" id="76021"/>
    <lineage>
        <taxon>Bacteria</taxon>
        <taxon>Bacillati</taxon>
        <taxon>Actinomycetota</taxon>
        <taxon>Actinomycetes</taxon>
        <taxon>Pseudonocardiales</taxon>
        <taxon>Pseudonocardiaceae</taxon>
        <taxon>Amycolatopsis</taxon>
    </lineage>
</organism>
<dbReference type="InterPro" id="IPR027417">
    <property type="entry name" value="P-loop_NTPase"/>
</dbReference>
<reference evidence="1 2" key="1">
    <citation type="submission" date="2016-01" db="EMBL/GenBank/DDBJ databases">
        <title>Amycolatopsis coloradensis genome sequencing and assembly.</title>
        <authorList>
            <person name="Mayilraj S."/>
        </authorList>
    </citation>
    <scope>NUCLEOTIDE SEQUENCE [LARGE SCALE GENOMIC DNA]</scope>
    <source>
        <strain evidence="1 2">DSM 44225</strain>
    </source>
</reference>
<dbReference type="Proteomes" id="UP000187486">
    <property type="component" value="Unassembled WGS sequence"/>
</dbReference>
<comment type="caution">
    <text evidence="1">The sequence shown here is derived from an EMBL/GenBank/DDBJ whole genome shotgun (WGS) entry which is preliminary data.</text>
</comment>
<dbReference type="SUPFAM" id="SSF52540">
    <property type="entry name" value="P-loop containing nucleoside triphosphate hydrolases"/>
    <property type="match status" value="1"/>
</dbReference>
<proteinExistence type="predicted"/>
<accession>A0A1R0KL60</accession>
<evidence type="ECO:0000313" key="2">
    <source>
        <dbReference type="Proteomes" id="UP000187486"/>
    </source>
</evidence>
<gene>
    <name evidence="1" type="ORF">BS329_26115</name>
</gene>
<name>A0A1R0KL60_9PSEU</name>
<dbReference type="SUPFAM" id="SSF48452">
    <property type="entry name" value="TPR-like"/>
    <property type="match status" value="1"/>
</dbReference>
<evidence type="ECO:0008006" key="3">
    <source>
        <dbReference type="Google" id="ProtNLM"/>
    </source>
</evidence>
<protein>
    <recommendedName>
        <fullName evidence="3">NB-ARC domain-containing protein</fullName>
    </recommendedName>
</protein>
<dbReference type="EMBL" id="MQUQ01000015">
    <property type="protein sequence ID" value="OLZ47400.1"/>
    <property type="molecule type" value="Genomic_DNA"/>
</dbReference>
<dbReference type="InterPro" id="IPR011990">
    <property type="entry name" value="TPR-like_helical_dom_sf"/>
</dbReference>
<dbReference type="STRING" id="76021.BS329_26115"/>
<dbReference type="Gene3D" id="3.40.50.300">
    <property type="entry name" value="P-loop containing nucleotide triphosphate hydrolases"/>
    <property type="match status" value="1"/>
</dbReference>